<evidence type="ECO:0000259" key="4">
    <source>
        <dbReference type="PROSITE" id="PS50995"/>
    </source>
</evidence>
<dbReference type="PROSITE" id="PS50995">
    <property type="entry name" value="HTH_MARR_2"/>
    <property type="match status" value="1"/>
</dbReference>
<evidence type="ECO:0000313" key="5">
    <source>
        <dbReference type="EMBL" id="MDL9979001.1"/>
    </source>
</evidence>
<protein>
    <submittedName>
        <fullName evidence="5">MarR family transcriptional regulator</fullName>
    </submittedName>
</protein>
<dbReference type="EMBL" id="JASXSZ010000002">
    <property type="protein sequence ID" value="MDL9979001.1"/>
    <property type="molecule type" value="Genomic_DNA"/>
</dbReference>
<dbReference type="InterPro" id="IPR036390">
    <property type="entry name" value="WH_DNA-bd_sf"/>
</dbReference>
<name>A0ABT7MX21_9MICO</name>
<keyword evidence="1" id="KW-0805">Transcription regulation</keyword>
<feature type="domain" description="HTH marR-type" evidence="4">
    <location>
        <begin position="11"/>
        <end position="145"/>
    </location>
</feature>
<gene>
    <name evidence="5" type="ORF">QSV35_06630</name>
</gene>
<evidence type="ECO:0000256" key="3">
    <source>
        <dbReference type="ARBA" id="ARBA00023163"/>
    </source>
</evidence>
<dbReference type="InterPro" id="IPR036388">
    <property type="entry name" value="WH-like_DNA-bd_sf"/>
</dbReference>
<keyword evidence="2" id="KW-0238">DNA-binding</keyword>
<dbReference type="InterPro" id="IPR000835">
    <property type="entry name" value="HTH_MarR-typ"/>
</dbReference>
<organism evidence="5 6">
    <name type="scientific">Microbacterium candidum</name>
    <dbReference type="NCBI Taxonomy" id="3041922"/>
    <lineage>
        <taxon>Bacteria</taxon>
        <taxon>Bacillati</taxon>
        <taxon>Actinomycetota</taxon>
        <taxon>Actinomycetes</taxon>
        <taxon>Micrococcales</taxon>
        <taxon>Microbacteriaceae</taxon>
        <taxon>Microbacterium</taxon>
    </lineage>
</organism>
<keyword evidence="3" id="KW-0804">Transcription</keyword>
<keyword evidence="6" id="KW-1185">Reference proteome</keyword>
<comment type="caution">
    <text evidence="5">The sequence shown here is derived from an EMBL/GenBank/DDBJ whole genome shotgun (WGS) entry which is preliminary data.</text>
</comment>
<reference evidence="5 6" key="1">
    <citation type="submission" date="2023-06" db="EMBL/GenBank/DDBJ databases">
        <title>Microbacterium sp. nov., isolated from a waste landfill.</title>
        <authorList>
            <person name="Wen W."/>
        </authorList>
    </citation>
    <scope>NUCLEOTIDE SEQUENCE [LARGE SCALE GENOMIC DNA]</scope>
    <source>
        <strain evidence="5 6">ASV49</strain>
    </source>
</reference>
<dbReference type="Pfam" id="PF12802">
    <property type="entry name" value="MarR_2"/>
    <property type="match status" value="1"/>
</dbReference>
<dbReference type="PANTHER" id="PTHR33164:SF43">
    <property type="entry name" value="HTH-TYPE TRANSCRIPTIONAL REPRESSOR YETL"/>
    <property type="match status" value="1"/>
</dbReference>
<evidence type="ECO:0000256" key="2">
    <source>
        <dbReference type="ARBA" id="ARBA00023125"/>
    </source>
</evidence>
<dbReference type="SUPFAM" id="SSF46785">
    <property type="entry name" value="Winged helix' DNA-binding domain"/>
    <property type="match status" value="1"/>
</dbReference>
<dbReference type="Proteomes" id="UP001235064">
    <property type="component" value="Unassembled WGS sequence"/>
</dbReference>
<dbReference type="Gene3D" id="1.10.10.10">
    <property type="entry name" value="Winged helix-like DNA-binding domain superfamily/Winged helix DNA-binding domain"/>
    <property type="match status" value="1"/>
</dbReference>
<evidence type="ECO:0000313" key="6">
    <source>
        <dbReference type="Proteomes" id="UP001235064"/>
    </source>
</evidence>
<dbReference type="PRINTS" id="PR00598">
    <property type="entry name" value="HTHMARR"/>
</dbReference>
<evidence type="ECO:0000256" key="1">
    <source>
        <dbReference type="ARBA" id="ARBA00023015"/>
    </source>
</evidence>
<dbReference type="PANTHER" id="PTHR33164">
    <property type="entry name" value="TRANSCRIPTIONAL REGULATOR, MARR FAMILY"/>
    <property type="match status" value="1"/>
</dbReference>
<dbReference type="InterPro" id="IPR039422">
    <property type="entry name" value="MarR/SlyA-like"/>
</dbReference>
<accession>A0ABT7MX21</accession>
<dbReference type="RefSeq" id="WP_286287877.1">
    <property type="nucleotide sequence ID" value="NZ_JASXSZ010000002.1"/>
</dbReference>
<dbReference type="SMART" id="SM00347">
    <property type="entry name" value="HTH_MARR"/>
    <property type="match status" value="1"/>
</dbReference>
<proteinExistence type="predicted"/>
<sequence length="148" mass="16240">MVHGLDQEDNGPLIGALLRRPFLASRAAIVDALHGAGFDDLQPAHLAVFQHPGPDGRSPGDIARSAMTTKQAMNNLLGQLEGGGYLRRTVSPANRRERVVELTDRGRRVIAEIRRAVEMTEGEWSDALGAGEYARLRRLLAELNEHLE</sequence>
<dbReference type="PROSITE" id="PS01117">
    <property type="entry name" value="HTH_MARR_1"/>
    <property type="match status" value="1"/>
</dbReference>
<dbReference type="InterPro" id="IPR023187">
    <property type="entry name" value="Tscrpt_reg_MarR-type_CS"/>
</dbReference>